<accession>A0A1A8YQK7</accession>
<gene>
    <name evidence="2" type="ORF">POVWA1_018630</name>
    <name evidence="3" type="ORF">POVWA2_018520</name>
</gene>
<evidence type="ECO:0000313" key="3">
    <source>
        <dbReference type="EMBL" id="SBT34150.1"/>
    </source>
</evidence>
<dbReference type="Proteomes" id="UP000078550">
    <property type="component" value="Unassembled WGS sequence"/>
</dbReference>
<dbReference type="EMBL" id="FLRD01000058">
    <property type="protein sequence ID" value="SBT33711.1"/>
    <property type="molecule type" value="Genomic_DNA"/>
</dbReference>
<keyword evidence="1" id="KW-1133">Transmembrane helix</keyword>
<evidence type="ECO:0000256" key="1">
    <source>
        <dbReference type="SAM" id="Phobius"/>
    </source>
</evidence>
<keyword evidence="5" id="KW-1185">Reference proteome</keyword>
<keyword evidence="1" id="KW-0812">Transmembrane</keyword>
<feature type="transmembrane region" description="Helical" evidence="1">
    <location>
        <begin position="76"/>
        <end position="94"/>
    </location>
</feature>
<reference evidence="2" key="2">
    <citation type="submission" date="2016-05" db="EMBL/GenBank/DDBJ databases">
        <authorList>
            <person name="Lavstsen T."/>
            <person name="Jespersen J.S."/>
        </authorList>
    </citation>
    <scope>NUCLEOTIDE SEQUENCE [LARGE SCALE GENOMIC DNA]</scope>
</reference>
<organism evidence="2 5">
    <name type="scientific">Plasmodium ovale wallikeri</name>
    <dbReference type="NCBI Taxonomy" id="864142"/>
    <lineage>
        <taxon>Eukaryota</taxon>
        <taxon>Sar</taxon>
        <taxon>Alveolata</taxon>
        <taxon>Apicomplexa</taxon>
        <taxon>Aconoidasida</taxon>
        <taxon>Haemosporida</taxon>
        <taxon>Plasmodiidae</taxon>
        <taxon>Plasmodium</taxon>
        <taxon>Plasmodium (Plasmodium)</taxon>
    </lineage>
</organism>
<dbReference type="Proteomes" id="UP000078555">
    <property type="component" value="Unassembled WGS sequence"/>
</dbReference>
<protein>
    <submittedName>
        <fullName evidence="2">Uncharacterized protein</fullName>
    </submittedName>
</protein>
<evidence type="ECO:0000313" key="5">
    <source>
        <dbReference type="Proteomes" id="UP000078555"/>
    </source>
</evidence>
<name>A0A1A8YQK7_PLAOA</name>
<evidence type="ECO:0000313" key="4">
    <source>
        <dbReference type="Proteomes" id="UP000078550"/>
    </source>
</evidence>
<reference evidence="4 5" key="1">
    <citation type="submission" date="2016-05" db="EMBL/GenBank/DDBJ databases">
        <authorList>
            <person name="Naeem Raeece"/>
        </authorList>
    </citation>
    <scope>NUCLEOTIDE SEQUENCE [LARGE SCALE GENOMIC DNA]</scope>
</reference>
<proteinExistence type="predicted"/>
<dbReference type="EMBL" id="FLRE01000070">
    <property type="protein sequence ID" value="SBT34150.1"/>
    <property type="molecule type" value="Genomic_DNA"/>
</dbReference>
<dbReference type="AlphaFoldDB" id="A0A1A8YQK7"/>
<keyword evidence="1" id="KW-0472">Membrane</keyword>
<sequence>MLVPPQFYNGEIEVDLDSTIFQIETERILDLYKETIYNYLFNGDSKNGKEDSLTNAINVDKKIRNLKKDRLIKKGYTFQSVSLLVTFSIIYFTFKGIVGHIKSLRNKNISHGS</sequence>
<evidence type="ECO:0000313" key="2">
    <source>
        <dbReference type="EMBL" id="SBT33711.1"/>
    </source>
</evidence>